<sequence>MCKGVEQEEPPQLAVEQRRRTDKKTAVGGGGEPVACELCGSRASMYCQADEAYLCGKCDKSVHGANFLAQRHVRCLLCSPCQSHSQRYLLGTSMEMEILLPSIVRSLVERNYRNYPCHPRDFEDNLPVSSFTSPVQGSFLSSRYAECRISTKSFSASSSFGILAFLPSRR</sequence>
<evidence type="ECO:0000313" key="8">
    <source>
        <dbReference type="RefSeq" id="XP_022989503.1"/>
    </source>
</evidence>
<protein>
    <submittedName>
        <fullName evidence="8">B-box domain protein 30-like</fullName>
    </submittedName>
</protein>
<dbReference type="InterPro" id="IPR049808">
    <property type="entry name" value="CONSTANS-like_Bbox1"/>
</dbReference>
<evidence type="ECO:0000256" key="4">
    <source>
        <dbReference type="PROSITE-ProRule" id="PRU00024"/>
    </source>
</evidence>
<dbReference type="AlphaFoldDB" id="A0A6J1JQG3"/>
<proteinExistence type="predicted"/>
<dbReference type="PANTHER" id="PTHR31717:SF142">
    <property type="entry name" value="B-BOX DOMAIN PROTEIN 30-RELATED"/>
    <property type="match status" value="1"/>
</dbReference>
<evidence type="ECO:0000313" key="7">
    <source>
        <dbReference type="Proteomes" id="UP000504608"/>
    </source>
</evidence>
<dbReference type="GeneID" id="111486560"/>
<evidence type="ECO:0000256" key="3">
    <source>
        <dbReference type="ARBA" id="ARBA00022833"/>
    </source>
</evidence>
<dbReference type="CDD" id="cd19821">
    <property type="entry name" value="Bbox1_BBX-like"/>
    <property type="match status" value="1"/>
</dbReference>
<dbReference type="KEGG" id="cmax:111486560"/>
<feature type="domain" description="B box-type" evidence="6">
    <location>
        <begin position="31"/>
        <end position="77"/>
    </location>
</feature>
<keyword evidence="2 4" id="KW-0863">Zinc-finger</keyword>
<gene>
    <name evidence="8" type="primary">LOC111486560</name>
</gene>
<dbReference type="SMART" id="SM00336">
    <property type="entry name" value="BBOX"/>
    <property type="match status" value="1"/>
</dbReference>
<dbReference type="RefSeq" id="XP_022989503.1">
    <property type="nucleotide sequence ID" value="XM_023133735.1"/>
</dbReference>
<evidence type="ECO:0000256" key="2">
    <source>
        <dbReference type="ARBA" id="ARBA00022771"/>
    </source>
</evidence>
<dbReference type="Proteomes" id="UP000504608">
    <property type="component" value="Unplaced"/>
</dbReference>
<dbReference type="PROSITE" id="PS50119">
    <property type="entry name" value="ZF_BBOX"/>
    <property type="match status" value="1"/>
</dbReference>
<dbReference type="OrthoDB" id="153872at2759"/>
<feature type="compositionally biased region" description="Basic and acidic residues" evidence="5">
    <location>
        <begin position="16"/>
        <end position="25"/>
    </location>
</feature>
<accession>A0A6J1JQG3</accession>
<organism evidence="7 8">
    <name type="scientific">Cucurbita maxima</name>
    <name type="common">Pumpkin</name>
    <name type="synonym">Winter squash</name>
    <dbReference type="NCBI Taxonomy" id="3661"/>
    <lineage>
        <taxon>Eukaryota</taxon>
        <taxon>Viridiplantae</taxon>
        <taxon>Streptophyta</taxon>
        <taxon>Embryophyta</taxon>
        <taxon>Tracheophyta</taxon>
        <taxon>Spermatophyta</taxon>
        <taxon>Magnoliopsida</taxon>
        <taxon>eudicotyledons</taxon>
        <taxon>Gunneridae</taxon>
        <taxon>Pentapetalae</taxon>
        <taxon>rosids</taxon>
        <taxon>fabids</taxon>
        <taxon>Cucurbitales</taxon>
        <taxon>Cucurbitaceae</taxon>
        <taxon>Cucurbiteae</taxon>
        <taxon>Cucurbita</taxon>
    </lineage>
</organism>
<dbReference type="GO" id="GO:0008270">
    <property type="term" value="F:zinc ion binding"/>
    <property type="evidence" value="ECO:0007669"/>
    <property type="project" value="UniProtKB-KW"/>
</dbReference>
<evidence type="ECO:0000259" key="6">
    <source>
        <dbReference type="PROSITE" id="PS50119"/>
    </source>
</evidence>
<keyword evidence="7" id="KW-1185">Reference proteome</keyword>
<keyword evidence="1" id="KW-0479">Metal-binding</keyword>
<dbReference type="InterPro" id="IPR000315">
    <property type="entry name" value="Znf_B-box"/>
</dbReference>
<name>A0A6J1JQG3_CUCMA</name>
<keyword evidence="3" id="KW-0862">Zinc</keyword>
<evidence type="ECO:0000256" key="5">
    <source>
        <dbReference type="SAM" id="MobiDB-lite"/>
    </source>
</evidence>
<dbReference type="PANTHER" id="PTHR31717">
    <property type="entry name" value="ZINC FINGER PROTEIN CONSTANS-LIKE 10"/>
    <property type="match status" value="1"/>
</dbReference>
<feature type="region of interest" description="Disordered" evidence="5">
    <location>
        <begin position="1"/>
        <end position="29"/>
    </location>
</feature>
<reference evidence="8" key="1">
    <citation type="submission" date="2025-08" db="UniProtKB">
        <authorList>
            <consortium name="RefSeq"/>
        </authorList>
    </citation>
    <scope>IDENTIFICATION</scope>
    <source>
        <tissue evidence="8">Young leaves</tissue>
    </source>
</reference>
<evidence type="ECO:0000256" key="1">
    <source>
        <dbReference type="ARBA" id="ARBA00022723"/>
    </source>
</evidence>
<dbReference type="Pfam" id="PF00643">
    <property type="entry name" value="zf-B_box"/>
    <property type="match status" value="1"/>
</dbReference>